<keyword evidence="4 7" id="KW-0238">DNA-binding</keyword>
<accession>A0A4U1BRQ7</accession>
<reference evidence="10 11" key="1">
    <citation type="submission" date="2019-04" db="EMBL/GenBank/DDBJ databases">
        <authorList>
            <person name="Hwang J.C."/>
        </authorList>
    </citation>
    <scope>NUCLEOTIDE SEQUENCE [LARGE SCALE GENOMIC DNA]</scope>
    <source>
        <strain evidence="10 11">IMCC35002</strain>
    </source>
</reference>
<evidence type="ECO:0000256" key="7">
    <source>
        <dbReference type="PROSITE-ProRule" id="PRU01091"/>
    </source>
</evidence>
<dbReference type="PROSITE" id="PS50110">
    <property type="entry name" value="RESPONSE_REGULATORY"/>
    <property type="match status" value="1"/>
</dbReference>
<dbReference type="Pfam" id="PF00486">
    <property type="entry name" value="Trans_reg_C"/>
    <property type="match status" value="1"/>
</dbReference>
<feature type="domain" description="Response regulatory" evidence="8">
    <location>
        <begin position="1"/>
        <end position="105"/>
    </location>
</feature>
<gene>
    <name evidence="10" type="ORF">FCL42_05975</name>
</gene>
<dbReference type="SUPFAM" id="SSF46894">
    <property type="entry name" value="C-terminal effector domain of the bipartite response regulators"/>
    <property type="match status" value="1"/>
</dbReference>
<dbReference type="GO" id="GO:0000156">
    <property type="term" value="F:phosphorelay response regulator activity"/>
    <property type="evidence" value="ECO:0007669"/>
    <property type="project" value="TreeGrafter"/>
</dbReference>
<evidence type="ECO:0000256" key="2">
    <source>
        <dbReference type="ARBA" id="ARBA00023012"/>
    </source>
</evidence>
<dbReference type="GO" id="GO:0005829">
    <property type="term" value="C:cytosol"/>
    <property type="evidence" value="ECO:0007669"/>
    <property type="project" value="TreeGrafter"/>
</dbReference>
<evidence type="ECO:0000256" key="4">
    <source>
        <dbReference type="ARBA" id="ARBA00023125"/>
    </source>
</evidence>
<dbReference type="SUPFAM" id="SSF52172">
    <property type="entry name" value="CheY-like"/>
    <property type="match status" value="1"/>
</dbReference>
<dbReference type="CDD" id="cd00383">
    <property type="entry name" value="trans_reg_C"/>
    <property type="match status" value="1"/>
</dbReference>
<keyword evidence="2" id="KW-0902">Two-component regulatory system</keyword>
<sequence length="214" mass="23800">MATTVAEFLDLEGIDVDFARDGVQAWELSQQNQYQVVILDINLPRLDGFSVCQRIRASGDDTPIIMLTAKDRLQDKLQGFEAGADDYLVKPFALDELVARIKALSGRLSRQVRKLTVADLEFNLDENRVSRQGRSLSLPPVSLKLLEVLMRASPKAVAKQQLIESVWGDEVEGSNLKVHIHKLRKVVDSQGLPPLIHTAKALGYVIRESNADSN</sequence>
<dbReference type="GO" id="GO:0000976">
    <property type="term" value="F:transcription cis-regulatory region binding"/>
    <property type="evidence" value="ECO:0007669"/>
    <property type="project" value="TreeGrafter"/>
</dbReference>
<name>A0A4U1BRQ7_9GAMM</name>
<dbReference type="SMART" id="SM00862">
    <property type="entry name" value="Trans_reg_C"/>
    <property type="match status" value="1"/>
</dbReference>
<keyword evidence="5" id="KW-0804">Transcription</keyword>
<dbReference type="InterPro" id="IPR036388">
    <property type="entry name" value="WH-like_DNA-bd_sf"/>
</dbReference>
<evidence type="ECO:0000256" key="6">
    <source>
        <dbReference type="PROSITE-ProRule" id="PRU00169"/>
    </source>
</evidence>
<dbReference type="AlphaFoldDB" id="A0A4U1BRQ7"/>
<evidence type="ECO:0000256" key="3">
    <source>
        <dbReference type="ARBA" id="ARBA00023015"/>
    </source>
</evidence>
<evidence type="ECO:0000256" key="5">
    <source>
        <dbReference type="ARBA" id="ARBA00023163"/>
    </source>
</evidence>
<dbReference type="PANTHER" id="PTHR48111:SF22">
    <property type="entry name" value="REGULATOR OF RPOS"/>
    <property type="match status" value="1"/>
</dbReference>
<keyword evidence="1 6" id="KW-0597">Phosphoprotein</keyword>
<feature type="domain" description="OmpR/PhoB-type" evidence="9">
    <location>
        <begin position="112"/>
        <end position="208"/>
    </location>
</feature>
<dbReference type="InterPro" id="IPR016032">
    <property type="entry name" value="Sig_transdc_resp-reg_C-effctor"/>
</dbReference>
<comment type="caution">
    <text evidence="10">The sequence shown here is derived from an EMBL/GenBank/DDBJ whole genome shotgun (WGS) entry which is preliminary data.</text>
</comment>
<dbReference type="GO" id="GO:0032993">
    <property type="term" value="C:protein-DNA complex"/>
    <property type="evidence" value="ECO:0007669"/>
    <property type="project" value="TreeGrafter"/>
</dbReference>
<dbReference type="InterPro" id="IPR039420">
    <property type="entry name" value="WalR-like"/>
</dbReference>
<dbReference type="Gene3D" id="6.10.250.690">
    <property type="match status" value="1"/>
</dbReference>
<dbReference type="OrthoDB" id="9802426at2"/>
<dbReference type="InterPro" id="IPR011006">
    <property type="entry name" value="CheY-like_superfamily"/>
</dbReference>
<dbReference type="EMBL" id="SWCJ01000003">
    <property type="protein sequence ID" value="TKB56868.1"/>
    <property type="molecule type" value="Genomic_DNA"/>
</dbReference>
<feature type="modified residue" description="4-aspartylphosphate" evidence="6">
    <location>
        <position position="40"/>
    </location>
</feature>
<protein>
    <submittedName>
        <fullName evidence="10">Response regulator transcription factor</fullName>
    </submittedName>
</protein>
<organism evidence="10 11">
    <name type="scientific">Ferrimonas aestuarii</name>
    <dbReference type="NCBI Taxonomy" id="2569539"/>
    <lineage>
        <taxon>Bacteria</taxon>
        <taxon>Pseudomonadati</taxon>
        <taxon>Pseudomonadota</taxon>
        <taxon>Gammaproteobacteria</taxon>
        <taxon>Alteromonadales</taxon>
        <taxon>Ferrimonadaceae</taxon>
        <taxon>Ferrimonas</taxon>
    </lineage>
</organism>
<keyword evidence="11" id="KW-1185">Reference proteome</keyword>
<proteinExistence type="predicted"/>
<evidence type="ECO:0000259" key="9">
    <source>
        <dbReference type="PROSITE" id="PS51755"/>
    </source>
</evidence>
<keyword evidence="3" id="KW-0805">Transcription regulation</keyword>
<evidence type="ECO:0000256" key="1">
    <source>
        <dbReference type="ARBA" id="ARBA00022553"/>
    </source>
</evidence>
<dbReference type="PROSITE" id="PS51755">
    <property type="entry name" value="OMPR_PHOB"/>
    <property type="match status" value="1"/>
</dbReference>
<dbReference type="Pfam" id="PF00072">
    <property type="entry name" value="Response_reg"/>
    <property type="match status" value="1"/>
</dbReference>
<dbReference type="Gene3D" id="3.40.50.2300">
    <property type="match status" value="1"/>
</dbReference>
<dbReference type="CDD" id="cd17574">
    <property type="entry name" value="REC_OmpR"/>
    <property type="match status" value="1"/>
</dbReference>
<dbReference type="PANTHER" id="PTHR48111">
    <property type="entry name" value="REGULATOR OF RPOS"/>
    <property type="match status" value="1"/>
</dbReference>
<dbReference type="Proteomes" id="UP000305675">
    <property type="component" value="Unassembled WGS sequence"/>
</dbReference>
<evidence type="ECO:0000259" key="8">
    <source>
        <dbReference type="PROSITE" id="PS50110"/>
    </source>
</evidence>
<feature type="DNA-binding region" description="OmpR/PhoB-type" evidence="7">
    <location>
        <begin position="112"/>
        <end position="208"/>
    </location>
</feature>
<dbReference type="InterPro" id="IPR001789">
    <property type="entry name" value="Sig_transdc_resp-reg_receiver"/>
</dbReference>
<dbReference type="InterPro" id="IPR001867">
    <property type="entry name" value="OmpR/PhoB-type_DNA-bd"/>
</dbReference>
<evidence type="ECO:0000313" key="10">
    <source>
        <dbReference type="EMBL" id="TKB56868.1"/>
    </source>
</evidence>
<dbReference type="GO" id="GO:0006355">
    <property type="term" value="P:regulation of DNA-templated transcription"/>
    <property type="evidence" value="ECO:0007669"/>
    <property type="project" value="InterPro"/>
</dbReference>
<dbReference type="Gene3D" id="1.10.10.10">
    <property type="entry name" value="Winged helix-like DNA-binding domain superfamily/Winged helix DNA-binding domain"/>
    <property type="match status" value="1"/>
</dbReference>
<dbReference type="SMART" id="SM00448">
    <property type="entry name" value="REC"/>
    <property type="match status" value="1"/>
</dbReference>
<evidence type="ECO:0000313" key="11">
    <source>
        <dbReference type="Proteomes" id="UP000305675"/>
    </source>
</evidence>